<evidence type="ECO:0000256" key="8">
    <source>
        <dbReference type="NCBIfam" id="TIGR02627"/>
    </source>
</evidence>
<evidence type="ECO:0000256" key="3">
    <source>
        <dbReference type="ARBA" id="ARBA00022741"/>
    </source>
</evidence>
<dbReference type="GO" id="GO:0005524">
    <property type="term" value="F:ATP binding"/>
    <property type="evidence" value="ECO:0007669"/>
    <property type="project" value="UniProtKB-KW"/>
</dbReference>
<dbReference type="PANTHER" id="PTHR10196">
    <property type="entry name" value="SUGAR KINASE"/>
    <property type="match status" value="1"/>
</dbReference>
<keyword evidence="12" id="KW-1185">Reference proteome</keyword>
<feature type="domain" description="Carbohydrate kinase FGGY N-terminal" evidence="9">
    <location>
        <begin position="3"/>
        <end position="243"/>
    </location>
</feature>
<dbReference type="InterPro" id="IPR043129">
    <property type="entry name" value="ATPase_NBD"/>
</dbReference>
<comment type="similarity">
    <text evidence="1">Belongs to the FGGY kinase family.</text>
</comment>
<dbReference type="KEGG" id="ahb:bsdtb5_04280"/>
<evidence type="ECO:0000256" key="7">
    <source>
        <dbReference type="ARBA" id="ARBA00023308"/>
    </source>
</evidence>
<keyword evidence="4 11" id="KW-0418">Kinase</keyword>
<evidence type="ECO:0000256" key="4">
    <source>
        <dbReference type="ARBA" id="ARBA00022777"/>
    </source>
</evidence>
<dbReference type="CDD" id="cd07771">
    <property type="entry name" value="ASKHA_NBD_FGGY_RhaB-like"/>
    <property type="match status" value="1"/>
</dbReference>
<dbReference type="AlphaFoldDB" id="A0A7R7IB31"/>
<dbReference type="PANTHER" id="PTHR10196:SF93">
    <property type="entry name" value="L-RHAMNULOKINASE"/>
    <property type="match status" value="1"/>
</dbReference>
<dbReference type="Gene3D" id="3.30.420.40">
    <property type="match status" value="2"/>
</dbReference>
<evidence type="ECO:0000313" key="12">
    <source>
        <dbReference type="Proteomes" id="UP000595897"/>
    </source>
</evidence>
<protein>
    <recommendedName>
        <fullName evidence="8">Rhamnulokinase</fullName>
        <ecNumber evidence="8">2.7.1.5</ecNumber>
    </recommendedName>
</protein>
<keyword evidence="6" id="KW-1015">Disulfide bond</keyword>
<evidence type="ECO:0000256" key="5">
    <source>
        <dbReference type="ARBA" id="ARBA00022840"/>
    </source>
</evidence>
<evidence type="ECO:0000256" key="2">
    <source>
        <dbReference type="ARBA" id="ARBA00022679"/>
    </source>
</evidence>
<sequence length="465" mass="52683">MKYYLAIDIGASSGRHILGHIRDGKMQLEEIYRFHNGMSEKDGELCWDYESLFTEIKAGMKKCSELNKIPVSVGIDTWAVDFVLLDKENKVLGNTVGYRDGRTKGMDQKVYECISEVDLYRRTGIQKQIFNSIYQLMAVKENHPEYLEKAETMLMVPDYFHYLLSGIKKTEYTNATTTGLVSPDTKNWDYDLINQLGYPRQIFREIKEAGSVIGGLTEEIQKEVGYNCEVILPATHDTGSAVLAVPSNEEDTLYISSGTWSLMGIERIEADCSSNSREHNLTNEGGYEYRFRYLKNIMGLWMIQSMKKEIKEDYSFGEICEMASKETIESIVDCNNDCFLAPKSMSEEVQKYCLNTNQVVPKTVAETAAVIYNSLAKCYQATIEEIEELTGRTYGKIHVIGGGANAEYLNQITARDTKRTVLAGPVEATAIGNLMVQMIQKKELENLESARNCVYESFEIKKFDA</sequence>
<dbReference type="InterPro" id="IPR013449">
    <property type="entry name" value="Rhamnulokinase"/>
</dbReference>
<accession>A0A7R7IB31</accession>
<feature type="domain" description="Carbohydrate kinase FGGY C-terminal" evidence="10">
    <location>
        <begin position="253"/>
        <end position="439"/>
    </location>
</feature>
<evidence type="ECO:0000256" key="6">
    <source>
        <dbReference type="ARBA" id="ARBA00023157"/>
    </source>
</evidence>
<keyword evidence="5" id="KW-0067">ATP-binding</keyword>
<evidence type="ECO:0000259" key="10">
    <source>
        <dbReference type="Pfam" id="PF02782"/>
    </source>
</evidence>
<evidence type="ECO:0000259" key="9">
    <source>
        <dbReference type="Pfam" id="PF00370"/>
    </source>
</evidence>
<dbReference type="GO" id="GO:0008993">
    <property type="term" value="F:rhamnulokinase activity"/>
    <property type="evidence" value="ECO:0007669"/>
    <property type="project" value="UniProtKB-UniRule"/>
</dbReference>
<dbReference type="GO" id="GO:0004370">
    <property type="term" value="F:glycerol kinase activity"/>
    <property type="evidence" value="ECO:0007669"/>
    <property type="project" value="TreeGrafter"/>
</dbReference>
<proteinExistence type="inferred from homology"/>
<dbReference type="GO" id="GO:0005829">
    <property type="term" value="C:cytosol"/>
    <property type="evidence" value="ECO:0007669"/>
    <property type="project" value="TreeGrafter"/>
</dbReference>
<keyword evidence="2" id="KW-0808">Transferase</keyword>
<dbReference type="SUPFAM" id="SSF53067">
    <property type="entry name" value="Actin-like ATPase domain"/>
    <property type="match status" value="2"/>
</dbReference>
<dbReference type="InterPro" id="IPR018484">
    <property type="entry name" value="FGGY_N"/>
</dbReference>
<dbReference type="GO" id="GO:0006071">
    <property type="term" value="P:glycerol metabolic process"/>
    <property type="evidence" value="ECO:0007669"/>
    <property type="project" value="TreeGrafter"/>
</dbReference>
<dbReference type="EMBL" id="AP024169">
    <property type="protein sequence ID" value="BCN29133.1"/>
    <property type="molecule type" value="Genomic_DNA"/>
</dbReference>
<dbReference type="Pfam" id="PF02782">
    <property type="entry name" value="FGGY_C"/>
    <property type="match status" value="1"/>
</dbReference>
<dbReference type="Proteomes" id="UP000595897">
    <property type="component" value="Chromosome"/>
</dbReference>
<dbReference type="EC" id="2.7.1.5" evidence="8"/>
<dbReference type="RefSeq" id="WP_271714428.1">
    <property type="nucleotide sequence ID" value="NZ_AP024169.1"/>
</dbReference>
<evidence type="ECO:0000313" key="11">
    <source>
        <dbReference type="EMBL" id="BCN29133.1"/>
    </source>
</evidence>
<evidence type="ECO:0000256" key="1">
    <source>
        <dbReference type="ARBA" id="ARBA00009156"/>
    </source>
</evidence>
<dbReference type="Pfam" id="PF00370">
    <property type="entry name" value="FGGY_N"/>
    <property type="match status" value="1"/>
</dbReference>
<gene>
    <name evidence="11" type="primary">rhaB</name>
    <name evidence="11" type="ORF">bsdtb5_04280</name>
</gene>
<reference evidence="11 12" key="1">
    <citation type="submission" date="2020-11" db="EMBL/GenBank/DDBJ databases">
        <title>Draft genome sequencing of a Lachnospiraceae strain isolated from anoxic soil subjected to BSD treatment.</title>
        <authorList>
            <person name="Uek A."/>
            <person name="Tonouchi A."/>
        </authorList>
    </citation>
    <scope>NUCLEOTIDE SEQUENCE [LARGE SCALE GENOMIC DNA]</scope>
    <source>
        <strain evidence="11 12">TB5</strain>
    </source>
</reference>
<name>A0A7R7IB31_9FIRM</name>
<dbReference type="InterPro" id="IPR018485">
    <property type="entry name" value="FGGY_C"/>
</dbReference>
<dbReference type="GO" id="GO:0019301">
    <property type="term" value="P:rhamnose catabolic process"/>
    <property type="evidence" value="ECO:0007669"/>
    <property type="project" value="UniProtKB-UniRule"/>
</dbReference>
<keyword evidence="3" id="KW-0547">Nucleotide-binding</keyword>
<keyword evidence="7" id="KW-0684">Rhamnose metabolism</keyword>
<organism evidence="11 12">
    <name type="scientific">Anaeromicropila herbilytica</name>
    <dbReference type="NCBI Taxonomy" id="2785025"/>
    <lineage>
        <taxon>Bacteria</taxon>
        <taxon>Bacillati</taxon>
        <taxon>Bacillota</taxon>
        <taxon>Clostridia</taxon>
        <taxon>Lachnospirales</taxon>
        <taxon>Lachnospiraceae</taxon>
        <taxon>Anaeromicropila</taxon>
    </lineage>
</organism>
<dbReference type="NCBIfam" id="TIGR02627">
    <property type="entry name" value="rhamnulo_kin"/>
    <property type="match status" value="1"/>
</dbReference>